<organism evidence="5 6">
    <name type="scientific">Caenorhabditis auriculariae</name>
    <dbReference type="NCBI Taxonomy" id="2777116"/>
    <lineage>
        <taxon>Eukaryota</taxon>
        <taxon>Metazoa</taxon>
        <taxon>Ecdysozoa</taxon>
        <taxon>Nematoda</taxon>
        <taxon>Chromadorea</taxon>
        <taxon>Rhabditida</taxon>
        <taxon>Rhabditina</taxon>
        <taxon>Rhabditomorpha</taxon>
        <taxon>Rhabditoidea</taxon>
        <taxon>Rhabditidae</taxon>
        <taxon>Peloderinae</taxon>
        <taxon>Caenorhabditis</taxon>
    </lineage>
</organism>
<comment type="caution">
    <text evidence="5">The sequence shown here is derived from an EMBL/GenBank/DDBJ whole genome shotgun (WGS) entry which is preliminary data.</text>
</comment>
<protein>
    <recommendedName>
        <fullName evidence="4">Cytosolic fatty-acid binding proteins domain-containing protein</fullName>
    </recommendedName>
</protein>
<gene>
    <name evidence="5" type="ORF">CAUJ_LOCUS3305</name>
</gene>
<keyword evidence="2" id="KW-0813">Transport</keyword>
<evidence type="ECO:0000313" key="6">
    <source>
        <dbReference type="Proteomes" id="UP000835052"/>
    </source>
</evidence>
<dbReference type="InterPro" id="IPR012674">
    <property type="entry name" value="Calycin"/>
</dbReference>
<dbReference type="Proteomes" id="UP000835052">
    <property type="component" value="Unassembled WGS sequence"/>
</dbReference>
<dbReference type="EMBL" id="CAJGYM010000006">
    <property type="protein sequence ID" value="CAD6187386.1"/>
    <property type="molecule type" value="Genomic_DNA"/>
</dbReference>
<feature type="domain" description="Cytosolic fatty-acid binding proteins" evidence="4">
    <location>
        <begin position="72"/>
        <end position="89"/>
    </location>
</feature>
<proteinExistence type="inferred from homology"/>
<sequence length="206" mass="23570">MATCDGVVGSRLLQAIDMGRRGTMPTSERPQTLEVGGARSSRMWSPVLSLALLAFVCHSALAAQTLPDKFYGNFVLDHSENFDEYLTAKGYSWLTRKIVTFATFKKQFKKTSDPKKFDYANLTSKKDVHYKDISLETPFVGEGLDGKQHEVTFSLKNGHLFEHHKPKEEGGEAKEETYEYLFEGDFLLVRMTYNNVEGRRYYKREN</sequence>
<name>A0A8S1GUM0_9PELO</name>
<keyword evidence="6" id="KW-1185">Reference proteome</keyword>
<reference evidence="5" key="1">
    <citation type="submission" date="2020-10" db="EMBL/GenBank/DDBJ databases">
        <authorList>
            <person name="Kikuchi T."/>
        </authorList>
    </citation>
    <scope>NUCLEOTIDE SEQUENCE</scope>
    <source>
        <strain evidence="5">NKZ352</strain>
    </source>
</reference>
<keyword evidence="3" id="KW-0446">Lipid-binding</keyword>
<dbReference type="PROSITE" id="PS00214">
    <property type="entry name" value="FABP"/>
    <property type="match status" value="1"/>
</dbReference>
<dbReference type="OrthoDB" id="412780at2759"/>
<dbReference type="PRINTS" id="PR00178">
    <property type="entry name" value="FATTYACIDBP"/>
</dbReference>
<evidence type="ECO:0000259" key="4">
    <source>
        <dbReference type="PROSITE" id="PS00214"/>
    </source>
</evidence>
<dbReference type="AlphaFoldDB" id="A0A8S1GUM0"/>
<accession>A0A8S1GUM0</accession>
<dbReference type="PANTHER" id="PTHR22725">
    <property type="entry name" value="FATTY ACID-BINDING PROTEIN HOMOLOG 1-RELATED-RELATED"/>
    <property type="match status" value="1"/>
</dbReference>
<dbReference type="PANTHER" id="PTHR22725:SF2">
    <property type="entry name" value="FATTY ACID-BINDING PROTEIN HOMOLOG 1-RELATED"/>
    <property type="match status" value="1"/>
</dbReference>
<evidence type="ECO:0000256" key="3">
    <source>
        <dbReference type="ARBA" id="ARBA00023121"/>
    </source>
</evidence>
<dbReference type="CDD" id="cd00742">
    <property type="entry name" value="FABP"/>
    <property type="match status" value="1"/>
</dbReference>
<evidence type="ECO:0000313" key="5">
    <source>
        <dbReference type="EMBL" id="CAD6187386.1"/>
    </source>
</evidence>
<comment type="similarity">
    <text evidence="1">Belongs to the calycin superfamily. Fatty-acid binding protein (FABP) family.</text>
</comment>
<dbReference type="Gene3D" id="2.40.128.20">
    <property type="match status" value="1"/>
</dbReference>
<dbReference type="InterPro" id="IPR000463">
    <property type="entry name" value="Fatty_acid-bd"/>
</dbReference>
<evidence type="ECO:0000256" key="1">
    <source>
        <dbReference type="ARBA" id="ARBA00008390"/>
    </source>
</evidence>
<dbReference type="SUPFAM" id="SSF50814">
    <property type="entry name" value="Lipocalins"/>
    <property type="match status" value="1"/>
</dbReference>
<dbReference type="InterPro" id="IPR040094">
    <property type="entry name" value="Lbp1-4"/>
</dbReference>
<dbReference type="GO" id="GO:0008289">
    <property type="term" value="F:lipid binding"/>
    <property type="evidence" value="ECO:0007669"/>
    <property type="project" value="UniProtKB-KW"/>
</dbReference>
<evidence type="ECO:0000256" key="2">
    <source>
        <dbReference type="ARBA" id="ARBA00022448"/>
    </source>
</evidence>